<dbReference type="InterPro" id="IPR014710">
    <property type="entry name" value="RmlC-like_jellyroll"/>
</dbReference>
<reference evidence="3 4" key="1">
    <citation type="submission" date="2019-01" db="EMBL/GenBank/DDBJ databases">
        <title>Sphingomonas mucosissima sp. nov. and Sphingomonas desiccabilis sp. nov., from biological soil crusts in the Colorado Plateau, USA.</title>
        <authorList>
            <person name="Zhu D."/>
        </authorList>
    </citation>
    <scope>NUCLEOTIDE SEQUENCE [LARGE SCALE GENOMIC DNA]</scope>
    <source>
        <strain evidence="3 4">CP1D</strain>
    </source>
</reference>
<dbReference type="SUPFAM" id="SSF51182">
    <property type="entry name" value="RmlC-like cupins"/>
    <property type="match status" value="1"/>
</dbReference>
<dbReference type="InterPro" id="IPR013096">
    <property type="entry name" value="Cupin_2"/>
</dbReference>
<dbReference type="Gene3D" id="2.60.120.10">
    <property type="entry name" value="Jelly Rolls"/>
    <property type="match status" value="1"/>
</dbReference>
<dbReference type="PANTHER" id="PTHR35848:SF9">
    <property type="entry name" value="SLL1358 PROTEIN"/>
    <property type="match status" value="1"/>
</dbReference>
<dbReference type="AlphaFoldDB" id="A0A4Q2IZN8"/>
<dbReference type="Pfam" id="PF07883">
    <property type="entry name" value="Cupin_2"/>
    <property type="match status" value="1"/>
</dbReference>
<feature type="domain" description="Cupin type-2" evidence="2">
    <location>
        <begin position="46"/>
        <end position="117"/>
    </location>
</feature>
<dbReference type="OrthoDB" id="5290459at2"/>
<dbReference type="RefSeq" id="WP_129340518.1">
    <property type="nucleotide sequence ID" value="NZ_JACIDD010000001.1"/>
</dbReference>
<gene>
    <name evidence="3" type="ORF">EO081_03450</name>
</gene>
<evidence type="ECO:0000313" key="3">
    <source>
        <dbReference type="EMBL" id="RXZ34734.1"/>
    </source>
</evidence>
<dbReference type="PANTHER" id="PTHR35848">
    <property type="entry name" value="OXALATE-BINDING PROTEIN"/>
    <property type="match status" value="1"/>
</dbReference>
<proteinExistence type="predicted"/>
<organism evidence="3 4">
    <name type="scientific">Sphingomonas desiccabilis</name>
    <dbReference type="NCBI Taxonomy" id="429134"/>
    <lineage>
        <taxon>Bacteria</taxon>
        <taxon>Pseudomonadati</taxon>
        <taxon>Pseudomonadota</taxon>
        <taxon>Alphaproteobacteria</taxon>
        <taxon>Sphingomonadales</taxon>
        <taxon>Sphingomonadaceae</taxon>
        <taxon>Sphingomonas</taxon>
    </lineage>
</organism>
<keyword evidence="1" id="KW-0479">Metal-binding</keyword>
<evidence type="ECO:0000259" key="2">
    <source>
        <dbReference type="Pfam" id="PF07883"/>
    </source>
</evidence>
<evidence type="ECO:0000313" key="4">
    <source>
        <dbReference type="Proteomes" id="UP000292347"/>
    </source>
</evidence>
<keyword evidence="4" id="KW-1185">Reference proteome</keyword>
<dbReference type="Proteomes" id="UP000292347">
    <property type="component" value="Unassembled WGS sequence"/>
</dbReference>
<comment type="caution">
    <text evidence="3">The sequence shown here is derived from an EMBL/GenBank/DDBJ whole genome shotgun (WGS) entry which is preliminary data.</text>
</comment>
<sequence>MPKLELDTIPQTNATGYPAPFGEAVRGRWYRRLAPAAGLEDFGVSHVVLRPGAWSSQRHWHEGEDEFVAILSGEAVLVDDTGETTMRAGDCAAFPKNDGNGHVLQNRSDADCVFVAVGRPAQSRCHYPDIDMVLTPGEGYRVGGKPA</sequence>
<accession>A0A4Q2IZN8</accession>
<evidence type="ECO:0000256" key="1">
    <source>
        <dbReference type="ARBA" id="ARBA00022723"/>
    </source>
</evidence>
<dbReference type="GO" id="GO:0046872">
    <property type="term" value="F:metal ion binding"/>
    <property type="evidence" value="ECO:0007669"/>
    <property type="project" value="UniProtKB-KW"/>
</dbReference>
<dbReference type="InterPro" id="IPR011051">
    <property type="entry name" value="RmlC_Cupin_sf"/>
</dbReference>
<dbReference type="InterPro" id="IPR051610">
    <property type="entry name" value="GPI/OXD"/>
</dbReference>
<protein>
    <submittedName>
        <fullName evidence="3">Cupin domain-containing protein</fullName>
    </submittedName>
</protein>
<dbReference type="CDD" id="cd02224">
    <property type="entry name" value="cupin_SPO2919-like"/>
    <property type="match status" value="1"/>
</dbReference>
<name>A0A4Q2IZN8_9SPHN</name>
<dbReference type="EMBL" id="SDPT01000001">
    <property type="protein sequence ID" value="RXZ34734.1"/>
    <property type="molecule type" value="Genomic_DNA"/>
</dbReference>